<name>A0A432G1X3_9DELT</name>
<organism evidence="4 5">
    <name type="scientific">SAR324 cluster bacterium</name>
    <dbReference type="NCBI Taxonomy" id="2024889"/>
    <lineage>
        <taxon>Bacteria</taxon>
        <taxon>Deltaproteobacteria</taxon>
        <taxon>SAR324 cluster</taxon>
    </lineage>
</organism>
<dbReference type="Gene3D" id="3.40.50.2300">
    <property type="match status" value="2"/>
</dbReference>
<dbReference type="GO" id="GO:0005886">
    <property type="term" value="C:plasma membrane"/>
    <property type="evidence" value="ECO:0007669"/>
    <property type="project" value="InterPro"/>
</dbReference>
<dbReference type="AlphaFoldDB" id="A0A432G1X3"/>
<feature type="signal peptide" evidence="2">
    <location>
        <begin position="1"/>
        <end position="24"/>
    </location>
</feature>
<dbReference type="InterPro" id="IPR003760">
    <property type="entry name" value="PnrA-like"/>
</dbReference>
<proteinExistence type="predicted"/>
<dbReference type="PANTHER" id="PTHR43208">
    <property type="entry name" value="ABC TRANSPORTER SUBSTRATE-BINDING PROTEIN"/>
    <property type="match status" value="1"/>
</dbReference>
<dbReference type="Proteomes" id="UP000286732">
    <property type="component" value="Unassembled WGS sequence"/>
</dbReference>
<evidence type="ECO:0000313" key="4">
    <source>
        <dbReference type="EMBL" id="RTZ77575.1"/>
    </source>
</evidence>
<evidence type="ECO:0000313" key="5">
    <source>
        <dbReference type="Proteomes" id="UP000286732"/>
    </source>
</evidence>
<keyword evidence="1 2" id="KW-0732">Signal</keyword>
<feature type="domain" description="ABC transporter substrate-binding protein PnrA-like" evidence="3">
    <location>
        <begin position="27"/>
        <end position="294"/>
    </location>
</feature>
<dbReference type="SUPFAM" id="SSF53822">
    <property type="entry name" value="Periplasmic binding protein-like I"/>
    <property type="match status" value="1"/>
</dbReference>
<dbReference type="PANTHER" id="PTHR43208:SF1">
    <property type="entry name" value="ABC TRANSPORTER SUBSTRATE-BINDING PROTEIN"/>
    <property type="match status" value="1"/>
</dbReference>
<evidence type="ECO:0000256" key="1">
    <source>
        <dbReference type="ARBA" id="ARBA00022729"/>
    </source>
</evidence>
<accession>A0A432G1X3</accession>
<dbReference type="InterPro" id="IPR052910">
    <property type="entry name" value="ABC-Purine-Binding"/>
</dbReference>
<dbReference type="CDD" id="cd19963">
    <property type="entry name" value="PBP1_BMP-like"/>
    <property type="match status" value="1"/>
</dbReference>
<dbReference type="EMBL" id="QNZM01000338">
    <property type="protein sequence ID" value="RTZ77575.1"/>
    <property type="molecule type" value="Genomic_DNA"/>
</dbReference>
<dbReference type="InterPro" id="IPR028082">
    <property type="entry name" value="Peripla_BP_I"/>
</dbReference>
<protein>
    <submittedName>
        <fullName evidence="4">BMP family ABC transporter substrate-binding protein</fullName>
    </submittedName>
</protein>
<comment type="caution">
    <text evidence="4">The sequence shown here is derived from an EMBL/GenBank/DDBJ whole genome shotgun (WGS) entry which is preliminary data.</text>
</comment>
<sequence>MRKLISIIISTTLTMLLVGGSAWAAKPSVGFIYVGPVGDGGWTHAHDLGRKALEEAGHKTYFVESVPEGSSEGQILKIARKSDIIFTTSFGFMDPTLKVSKKFPDKVFLHCSGFKQSKNMGNYFGRMYQAKYLAAIIAGGMSKKGRIGIVGSQPIPEIIRHINAITLGAQQSNPNIEVEVLWINSWFDPAKESDAAQALIDNGADVIVTMADSPATVQTSKKNGVYAIGNDTDMAIYGKEAHLTAAVWNWDVYYLAAVKAVENGTWKSSADWWGLDSGIVGLTSFHPDVPQSLIVQMNREKGRILSGTMDVFDHGFTKRDGTRVTKALNDGEMLGMMYYVKGIISKIPSG</sequence>
<dbReference type="Pfam" id="PF02608">
    <property type="entry name" value="Bmp"/>
    <property type="match status" value="1"/>
</dbReference>
<evidence type="ECO:0000259" key="3">
    <source>
        <dbReference type="Pfam" id="PF02608"/>
    </source>
</evidence>
<feature type="chain" id="PRO_5019196243" evidence="2">
    <location>
        <begin position="25"/>
        <end position="350"/>
    </location>
</feature>
<gene>
    <name evidence="4" type="ORF">DSY98_08715</name>
</gene>
<reference evidence="4 5" key="1">
    <citation type="submission" date="2018-06" db="EMBL/GenBank/DDBJ databases">
        <title>Combined omics and stable isotope probing to characterize newly discovered Mariana Back-Arc vent microbial communities.</title>
        <authorList>
            <person name="Trembath-Reichert E."/>
            <person name="Huber J.A."/>
        </authorList>
    </citation>
    <scope>NUCLEOTIDE SEQUENCE [LARGE SCALE GENOMIC DNA]</scope>
    <source>
        <strain evidence="4">MAG 63_2</strain>
    </source>
</reference>
<evidence type="ECO:0000256" key="2">
    <source>
        <dbReference type="SAM" id="SignalP"/>
    </source>
</evidence>